<dbReference type="SMART" id="SM00034">
    <property type="entry name" value="CLECT"/>
    <property type="match status" value="3"/>
</dbReference>
<dbReference type="InterPro" id="IPR016187">
    <property type="entry name" value="CTDL_fold"/>
</dbReference>
<sequence>MCRVVGRKLEKLLCSCFSGGVCQPANLSSPEERRIMMKRTLALPLIFISVCCSFTLGSSDFHLISLLKTYDDAKSFCREMYTDLATIHNSTDMSNLSSLVSSATARAWIGLEMGDEAVWHWSWPNKETDFFNWKTGEPQTVNQSACAAMDNHGEWFESDCDIKRMFVCHGPGDTSSPVFVAKTKSWRDAQSYCRSLSSDLVSVHSAEENNAVQNVSASQVVWLGLFRDQWKWSDGSNSSFRFWKTSQPNYNNGQECTAAVFNDGGQWNNLKCGDRNHFICHGASKSMATTTDQKPVTTNSSSQEVIITFHFTVANTNQQPNNATTTAEAAPALGLTAPNTTEITSFTSSPELDNVTTETPTQLTPVTSMNVTTSQNTTHSNTTEGQSVETANLILIQENMTWIEAMSYCREHHIDLVHISSKDVQEKVAEKAKNASSLHVWLGLRYTCQFKFWFWTTSSFGCYQNWVPGQGSEGKYGCGVSGAIEATGGQQWVGLPEMEKLNFICSACTV</sequence>
<keyword evidence="2" id="KW-0812">Transmembrane</keyword>
<evidence type="ECO:0000256" key="1">
    <source>
        <dbReference type="ARBA" id="ARBA00023157"/>
    </source>
</evidence>
<gene>
    <name evidence="5" type="primary">LOC114448097</name>
</gene>
<dbReference type="PROSITE" id="PS00615">
    <property type="entry name" value="C_TYPE_LECTIN_1"/>
    <property type="match status" value="1"/>
</dbReference>
<dbReference type="SUPFAM" id="SSF56436">
    <property type="entry name" value="C-type lectin-like"/>
    <property type="match status" value="3"/>
</dbReference>
<feature type="transmembrane region" description="Helical" evidence="2">
    <location>
        <begin position="41"/>
        <end position="59"/>
    </location>
</feature>
<accession>A0A6P7JUK6</accession>
<dbReference type="Gene3D" id="3.10.100.10">
    <property type="entry name" value="Mannose-Binding Protein A, subunit A"/>
    <property type="match status" value="3"/>
</dbReference>
<keyword evidence="4" id="KW-1185">Reference proteome</keyword>
<dbReference type="InterPro" id="IPR018378">
    <property type="entry name" value="C-type_lectin_CS"/>
</dbReference>
<dbReference type="Proteomes" id="UP000515145">
    <property type="component" value="Chromosome 16"/>
</dbReference>
<dbReference type="PANTHER" id="PTHR45784">
    <property type="entry name" value="C-TYPE LECTIN DOMAIN FAMILY 20 MEMBER A-RELATED"/>
    <property type="match status" value="1"/>
</dbReference>
<evidence type="ECO:0000313" key="4">
    <source>
        <dbReference type="Proteomes" id="UP000515145"/>
    </source>
</evidence>
<feature type="domain" description="C-type lectin" evidence="3">
    <location>
        <begin position="56"/>
        <end position="169"/>
    </location>
</feature>
<keyword evidence="2" id="KW-1133">Transmembrane helix</keyword>
<dbReference type="AlphaFoldDB" id="A0A6P7JUK6"/>
<dbReference type="InterPro" id="IPR016186">
    <property type="entry name" value="C-type_lectin-like/link_sf"/>
</dbReference>
<evidence type="ECO:0000313" key="5">
    <source>
        <dbReference type="RefSeq" id="XP_028280605.1"/>
    </source>
</evidence>
<dbReference type="RefSeq" id="XP_028280605.1">
    <property type="nucleotide sequence ID" value="XM_028424804.1"/>
</dbReference>
<evidence type="ECO:0000256" key="2">
    <source>
        <dbReference type="SAM" id="Phobius"/>
    </source>
</evidence>
<organism evidence="4 5">
    <name type="scientific">Parambassis ranga</name>
    <name type="common">Indian glassy fish</name>
    <dbReference type="NCBI Taxonomy" id="210632"/>
    <lineage>
        <taxon>Eukaryota</taxon>
        <taxon>Metazoa</taxon>
        <taxon>Chordata</taxon>
        <taxon>Craniata</taxon>
        <taxon>Vertebrata</taxon>
        <taxon>Euteleostomi</taxon>
        <taxon>Actinopterygii</taxon>
        <taxon>Neopterygii</taxon>
        <taxon>Teleostei</taxon>
        <taxon>Neoteleostei</taxon>
        <taxon>Acanthomorphata</taxon>
        <taxon>Ovalentaria</taxon>
        <taxon>Ambassidae</taxon>
        <taxon>Parambassis</taxon>
    </lineage>
</organism>
<dbReference type="InterPro" id="IPR001304">
    <property type="entry name" value="C-type_lectin-like"/>
</dbReference>
<keyword evidence="2" id="KW-0472">Membrane</keyword>
<feature type="domain" description="C-type lectin" evidence="3">
    <location>
        <begin position="388"/>
        <end position="506"/>
    </location>
</feature>
<dbReference type="InParanoid" id="A0A6P7JUK6"/>
<protein>
    <submittedName>
        <fullName evidence="5">C-type mannose receptor 2-like isoform X1</fullName>
    </submittedName>
</protein>
<proteinExistence type="predicted"/>
<dbReference type="CDD" id="cd00037">
    <property type="entry name" value="CLECT"/>
    <property type="match status" value="1"/>
</dbReference>
<dbReference type="GeneID" id="114448097"/>
<dbReference type="PANTHER" id="PTHR45784:SF3">
    <property type="entry name" value="C-TYPE LECTIN DOMAIN FAMILY 4 MEMBER K-LIKE-RELATED"/>
    <property type="match status" value="1"/>
</dbReference>
<feature type="domain" description="C-type lectin" evidence="3">
    <location>
        <begin position="179"/>
        <end position="281"/>
    </location>
</feature>
<keyword evidence="1" id="KW-1015">Disulfide bond</keyword>
<evidence type="ECO:0000259" key="3">
    <source>
        <dbReference type="PROSITE" id="PS50041"/>
    </source>
</evidence>
<reference evidence="5" key="1">
    <citation type="submission" date="2025-08" db="UniProtKB">
        <authorList>
            <consortium name="RefSeq"/>
        </authorList>
    </citation>
    <scope>IDENTIFICATION</scope>
</reference>
<dbReference type="OrthoDB" id="441660at2759"/>
<name>A0A6P7JUK6_9TELE</name>
<dbReference type="PROSITE" id="PS50041">
    <property type="entry name" value="C_TYPE_LECTIN_2"/>
    <property type="match status" value="3"/>
</dbReference>
<dbReference type="Pfam" id="PF00059">
    <property type="entry name" value="Lectin_C"/>
    <property type="match status" value="3"/>
</dbReference>